<proteinExistence type="predicted"/>
<feature type="non-terminal residue" evidence="2">
    <location>
        <position position="1"/>
    </location>
</feature>
<protein>
    <submittedName>
        <fullName evidence="2">Uncharacterized protein</fullName>
    </submittedName>
</protein>
<feature type="compositionally biased region" description="Basic and acidic residues" evidence="1">
    <location>
        <begin position="78"/>
        <end position="100"/>
    </location>
</feature>
<feature type="compositionally biased region" description="Basic residues" evidence="1">
    <location>
        <begin position="112"/>
        <end position="127"/>
    </location>
</feature>
<evidence type="ECO:0000313" key="3">
    <source>
        <dbReference type="Proteomes" id="UP000626109"/>
    </source>
</evidence>
<feature type="region of interest" description="Disordered" evidence="1">
    <location>
        <begin position="60"/>
        <end position="127"/>
    </location>
</feature>
<organism evidence="2 3">
    <name type="scientific">Polarella glacialis</name>
    <name type="common">Dinoflagellate</name>
    <dbReference type="NCBI Taxonomy" id="89957"/>
    <lineage>
        <taxon>Eukaryota</taxon>
        <taxon>Sar</taxon>
        <taxon>Alveolata</taxon>
        <taxon>Dinophyceae</taxon>
        <taxon>Suessiales</taxon>
        <taxon>Suessiaceae</taxon>
        <taxon>Polarella</taxon>
    </lineage>
</organism>
<dbReference type="EMBL" id="CAJNNW010030481">
    <property type="protein sequence ID" value="CAE8703556.1"/>
    <property type="molecule type" value="Genomic_DNA"/>
</dbReference>
<reference evidence="2" key="1">
    <citation type="submission" date="2021-02" db="EMBL/GenBank/DDBJ databases">
        <authorList>
            <person name="Dougan E. K."/>
            <person name="Rhodes N."/>
            <person name="Thang M."/>
            <person name="Chan C."/>
        </authorList>
    </citation>
    <scope>NUCLEOTIDE SEQUENCE</scope>
</reference>
<evidence type="ECO:0000256" key="1">
    <source>
        <dbReference type="SAM" id="MobiDB-lite"/>
    </source>
</evidence>
<comment type="caution">
    <text evidence="2">The sequence shown here is derived from an EMBL/GenBank/DDBJ whole genome shotgun (WGS) entry which is preliminary data.</text>
</comment>
<gene>
    <name evidence="2" type="ORF">PGLA2088_LOCUS32878</name>
</gene>
<evidence type="ECO:0000313" key="2">
    <source>
        <dbReference type="EMBL" id="CAE8703556.1"/>
    </source>
</evidence>
<feature type="compositionally biased region" description="Low complexity" evidence="1">
    <location>
        <begin position="67"/>
        <end position="77"/>
    </location>
</feature>
<sequence length="127" mass="14234">KTLQPRLGVGALGSIISSHRRTNARMDRTQFENAEKELRRVGGDEDVVGAYLQAAKRDPVIMGQNRGGRTTTAAGGREVLRRESSPERSRDGGPSRDSVRRRASPSPDPDSRRRRRRSRSRKQKEKA</sequence>
<name>A0A813KFU6_POLGL</name>
<dbReference type="Proteomes" id="UP000626109">
    <property type="component" value="Unassembled WGS sequence"/>
</dbReference>
<dbReference type="AlphaFoldDB" id="A0A813KFU6"/>
<accession>A0A813KFU6</accession>